<proteinExistence type="inferred from homology"/>
<dbReference type="Gene3D" id="3.30.1490.20">
    <property type="entry name" value="ATP-grasp fold, A domain"/>
    <property type="match status" value="1"/>
</dbReference>
<accession>A0A3B1AKD3</accession>
<dbReference type="FunFam" id="3.30.470.20:FF:000029">
    <property type="entry name" value="N5-carboxyaminoimidazole ribonucleotide synthase"/>
    <property type="match status" value="1"/>
</dbReference>
<dbReference type="InterPro" id="IPR016185">
    <property type="entry name" value="PreATP-grasp_dom_sf"/>
</dbReference>
<keyword evidence="2" id="KW-0547">Nucleotide-binding</keyword>
<dbReference type="SUPFAM" id="SSF51246">
    <property type="entry name" value="Rudiment single hybrid motif"/>
    <property type="match status" value="1"/>
</dbReference>
<dbReference type="NCBIfam" id="NF004679">
    <property type="entry name" value="PRK06019.1-5"/>
    <property type="match status" value="1"/>
</dbReference>
<evidence type="ECO:0000256" key="2">
    <source>
        <dbReference type="ARBA" id="ARBA00022741"/>
    </source>
</evidence>
<dbReference type="Pfam" id="PF02222">
    <property type="entry name" value="ATP-grasp"/>
    <property type="match status" value="1"/>
</dbReference>
<dbReference type="GO" id="GO:0034028">
    <property type="term" value="F:5-(carboxyamino)imidazole ribonucleotide synthase activity"/>
    <property type="evidence" value="ECO:0007669"/>
    <property type="project" value="UniProtKB-EC"/>
</dbReference>
<dbReference type="InterPro" id="IPR011761">
    <property type="entry name" value="ATP-grasp"/>
</dbReference>
<organism evidence="7">
    <name type="scientific">hydrothermal vent metagenome</name>
    <dbReference type="NCBI Taxonomy" id="652676"/>
    <lineage>
        <taxon>unclassified sequences</taxon>
        <taxon>metagenomes</taxon>
        <taxon>ecological metagenomes</taxon>
    </lineage>
</organism>
<dbReference type="Pfam" id="PF22660">
    <property type="entry name" value="RS_preATP-grasp-like"/>
    <property type="match status" value="1"/>
</dbReference>
<dbReference type="PANTHER" id="PTHR11609">
    <property type="entry name" value="PURINE BIOSYNTHESIS PROTEIN 6/7, PUR6/7"/>
    <property type="match status" value="1"/>
</dbReference>
<feature type="domain" description="ATP-grasp" evidence="6">
    <location>
        <begin position="102"/>
        <end position="285"/>
    </location>
</feature>
<name>A0A3B1AKD3_9ZZZZ</name>
<dbReference type="EC" id="6.3.4.18" evidence="7"/>
<dbReference type="InterPro" id="IPR013815">
    <property type="entry name" value="ATP_grasp_subdomain_1"/>
</dbReference>
<dbReference type="Gene3D" id="3.30.470.20">
    <property type="entry name" value="ATP-grasp fold, B domain"/>
    <property type="match status" value="1"/>
</dbReference>
<evidence type="ECO:0000313" key="7">
    <source>
        <dbReference type="EMBL" id="VAX04202.1"/>
    </source>
</evidence>
<dbReference type="GO" id="GO:0004638">
    <property type="term" value="F:phosphoribosylaminoimidazole carboxylase activity"/>
    <property type="evidence" value="ECO:0007669"/>
    <property type="project" value="InterPro"/>
</dbReference>
<dbReference type="InterPro" id="IPR003135">
    <property type="entry name" value="ATP-grasp_carboxylate-amine"/>
</dbReference>
<dbReference type="EMBL" id="UOFU01000370">
    <property type="protein sequence ID" value="VAX04202.1"/>
    <property type="molecule type" value="Genomic_DNA"/>
</dbReference>
<reference evidence="7" key="1">
    <citation type="submission" date="2018-06" db="EMBL/GenBank/DDBJ databases">
        <authorList>
            <person name="Zhirakovskaya E."/>
        </authorList>
    </citation>
    <scope>NUCLEOTIDE SEQUENCE</scope>
</reference>
<dbReference type="Pfam" id="PF17769">
    <property type="entry name" value="PurK_C"/>
    <property type="match status" value="1"/>
</dbReference>
<dbReference type="AlphaFoldDB" id="A0A3B1AKD3"/>
<dbReference type="FunFam" id="3.40.50.20:FF:000016">
    <property type="entry name" value="N5-carboxyaminoimidazole ribonucleotide synthase"/>
    <property type="match status" value="1"/>
</dbReference>
<dbReference type="SUPFAM" id="SSF56059">
    <property type="entry name" value="Glutathione synthetase ATP-binding domain-like"/>
    <property type="match status" value="1"/>
</dbReference>
<dbReference type="GO" id="GO:0006189">
    <property type="term" value="P:'de novo' IMP biosynthetic process"/>
    <property type="evidence" value="ECO:0007669"/>
    <property type="project" value="InterPro"/>
</dbReference>
<protein>
    <submittedName>
        <fullName evidence="7">N5-carboxyaminoimidazole ribonucleotide synthase</fullName>
        <ecNumber evidence="7">6.3.4.18</ecNumber>
    </submittedName>
</protein>
<evidence type="ECO:0000259" key="6">
    <source>
        <dbReference type="PROSITE" id="PS50975"/>
    </source>
</evidence>
<dbReference type="Gene3D" id="3.40.50.20">
    <property type="match status" value="1"/>
</dbReference>
<dbReference type="SUPFAM" id="SSF52440">
    <property type="entry name" value="PreATP-grasp domain"/>
    <property type="match status" value="1"/>
</dbReference>
<dbReference type="GO" id="GO:0046872">
    <property type="term" value="F:metal ion binding"/>
    <property type="evidence" value="ECO:0007669"/>
    <property type="project" value="InterPro"/>
</dbReference>
<dbReference type="InterPro" id="IPR054350">
    <property type="entry name" value="PurT/PurK_preATP-grasp"/>
</dbReference>
<comment type="pathway">
    <text evidence="5">Purine metabolism.</text>
</comment>
<evidence type="ECO:0000256" key="1">
    <source>
        <dbReference type="ARBA" id="ARBA00022598"/>
    </source>
</evidence>
<dbReference type="InterPro" id="IPR011054">
    <property type="entry name" value="Rudment_hybrid_motif"/>
</dbReference>
<dbReference type="HAMAP" id="MF_01928">
    <property type="entry name" value="PurK"/>
    <property type="match status" value="1"/>
</dbReference>
<dbReference type="NCBIfam" id="NF004676">
    <property type="entry name" value="PRK06019.1-2"/>
    <property type="match status" value="1"/>
</dbReference>
<gene>
    <name evidence="7" type="ORF">MNBD_GAMMA20-711</name>
</gene>
<evidence type="ECO:0000256" key="5">
    <source>
        <dbReference type="ARBA" id="ARBA00025704"/>
    </source>
</evidence>
<sequence>MRVGVLGGGQLARMLALAGYPLGLEFVFLCPVPDACAAPLGEHLCANFDDEAALQRLAESVDRVTYEFESVPAGTVAYLNGKLPVYPPPQALATARDRLHEKSLFNELGIDTAPFMAVDSLDDLQQAVAKMGLPAILKTRTLGYDGKGQQWLRDPAELMVAWEGINGAAAILEGVVPFEREVSIIAVRNLAGEMAFYPLTENRHAAGILQRSISLPDDPMQGLAEDYAQRLLEHLAYVGVLAVEFFQLDGQLLVNEMAPRVHNSGHWTIEGAVSSQFENHLRAILGLPLGSTALTGHSGMVNLIGELPDIDAVLSIPGAHLHLYGKEPQPGRKLGHITVCADNDDSLQQRLAMMPGIQS</sequence>
<dbReference type="InterPro" id="IPR040686">
    <property type="entry name" value="PurK_C"/>
</dbReference>
<dbReference type="InterPro" id="IPR005875">
    <property type="entry name" value="PurK"/>
</dbReference>
<keyword evidence="3" id="KW-0658">Purine biosynthesis</keyword>
<evidence type="ECO:0000256" key="4">
    <source>
        <dbReference type="ARBA" id="ARBA00022840"/>
    </source>
</evidence>
<dbReference type="GO" id="GO:0005829">
    <property type="term" value="C:cytosol"/>
    <property type="evidence" value="ECO:0007669"/>
    <property type="project" value="TreeGrafter"/>
</dbReference>
<keyword evidence="4" id="KW-0067">ATP-binding</keyword>
<dbReference type="PANTHER" id="PTHR11609:SF5">
    <property type="entry name" value="PHOSPHORIBOSYLAMINOIMIDAZOLE CARBOXYLASE"/>
    <property type="match status" value="1"/>
</dbReference>
<keyword evidence="1 7" id="KW-0436">Ligase</keyword>
<dbReference type="GO" id="GO:0005524">
    <property type="term" value="F:ATP binding"/>
    <property type="evidence" value="ECO:0007669"/>
    <property type="project" value="UniProtKB-KW"/>
</dbReference>
<dbReference type="PROSITE" id="PS50975">
    <property type="entry name" value="ATP_GRASP"/>
    <property type="match status" value="1"/>
</dbReference>
<dbReference type="FunFam" id="3.30.1490.20:FF:000015">
    <property type="entry name" value="N5-carboxyaminoimidazole ribonucleotide synthase"/>
    <property type="match status" value="1"/>
</dbReference>
<dbReference type="NCBIfam" id="TIGR01161">
    <property type="entry name" value="purK"/>
    <property type="match status" value="1"/>
</dbReference>
<evidence type="ECO:0000256" key="3">
    <source>
        <dbReference type="ARBA" id="ARBA00022755"/>
    </source>
</evidence>